<evidence type="ECO:0000259" key="1">
    <source>
        <dbReference type="Pfam" id="PF03417"/>
    </source>
</evidence>
<dbReference type="InterPro" id="IPR047794">
    <property type="entry name" value="C45_proenzyme-like"/>
</dbReference>
<dbReference type="Gene3D" id="3.60.60.10">
    <property type="entry name" value="Penicillin V Acylase, Chain A"/>
    <property type="match status" value="1"/>
</dbReference>
<dbReference type="PANTHER" id="PTHR34180">
    <property type="entry name" value="PEPTIDASE C45"/>
    <property type="match status" value="1"/>
</dbReference>
<dbReference type="InterPro" id="IPR047801">
    <property type="entry name" value="Peptidase_C45"/>
</dbReference>
<organism evidence="2 3">
    <name type="scientific">Brachionus calyciflorus</name>
    <dbReference type="NCBI Taxonomy" id="104777"/>
    <lineage>
        <taxon>Eukaryota</taxon>
        <taxon>Metazoa</taxon>
        <taxon>Spiralia</taxon>
        <taxon>Gnathifera</taxon>
        <taxon>Rotifera</taxon>
        <taxon>Eurotatoria</taxon>
        <taxon>Monogononta</taxon>
        <taxon>Pseudotrocha</taxon>
        <taxon>Ploima</taxon>
        <taxon>Brachionidae</taxon>
        <taxon>Brachionus</taxon>
    </lineage>
</organism>
<comment type="caution">
    <text evidence="2">The sequence shown here is derived from an EMBL/GenBank/DDBJ whole genome shotgun (WGS) entry which is preliminary data.</text>
</comment>
<dbReference type="AlphaFoldDB" id="A0A814CXL8"/>
<evidence type="ECO:0000313" key="3">
    <source>
        <dbReference type="Proteomes" id="UP000663879"/>
    </source>
</evidence>
<protein>
    <recommendedName>
        <fullName evidence="1">Peptidase C45 hydrolase domain-containing protein</fullName>
    </recommendedName>
</protein>
<evidence type="ECO:0000313" key="2">
    <source>
        <dbReference type="EMBL" id="CAF0950532.1"/>
    </source>
</evidence>
<accession>A0A814CXL8</accession>
<dbReference type="NCBIfam" id="NF040521">
    <property type="entry name" value="C45_proenzyme"/>
    <property type="match status" value="1"/>
</dbReference>
<dbReference type="EMBL" id="CAJNOC010002771">
    <property type="protein sequence ID" value="CAF0950532.1"/>
    <property type="molecule type" value="Genomic_DNA"/>
</dbReference>
<dbReference type="OrthoDB" id="189997at2759"/>
<sequence length="417" mass="48604">MQSIPHLHIVGTHYEAGLLMGREFKERIKRFIEEFSEFNALILPYIQSEDGKKLINSYHNLINKYYPWYIDEIRGIAVGSEINFYWILALNLRVEIMHVVSSGPDCKLITKREEDTGKECSDFILIDDENNYLIHNEDSTPSVYNTSYLVTCKILSSDYSGVKSPTEEFTCYCYPGHLPGNAFGFNSYGFAFGINALYPKILLTNTFPRQILNRLMLSARNLRDLEDIFLNVPVSYGISLNIGFFGDDQSLIESEWNSEYYEKSSREKNNNVIAHIFNYEIVPNIESNNNIVSKHCIISPKDFSNIKNEDNFYTERYYYHFNHYERCKIDEVLNMSSKRRKERADRINPPKNLKDLIDIASDNGDTRYPIFRTPRKDDPNELQTVSTGLFDFNKKTLSIFVKRPSETYHALVKLQMN</sequence>
<name>A0A814CXL8_9BILA</name>
<dbReference type="InterPro" id="IPR005079">
    <property type="entry name" value="Peptidase_C45_hydrolase"/>
</dbReference>
<feature type="domain" description="Peptidase C45 hydrolase" evidence="1">
    <location>
        <begin position="129"/>
        <end position="405"/>
    </location>
</feature>
<dbReference type="Pfam" id="PF03417">
    <property type="entry name" value="AAT"/>
    <property type="match status" value="1"/>
</dbReference>
<keyword evidence="3" id="KW-1185">Reference proteome</keyword>
<dbReference type="PANTHER" id="PTHR34180:SF1">
    <property type="entry name" value="BETA-ALANYL-DOPAMINE_CARCININE HYDROLASE"/>
    <property type="match status" value="1"/>
</dbReference>
<reference evidence="2" key="1">
    <citation type="submission" date="2021-02" db="EMBL/GenBank/DDBJ databases">
        <authorList>
            <person name="Nowell W R."/>
        </authorList>
    </citation>
    <scope>NUCLEOTIDE SEQUENCE</scope>
    <source>
        <strain evidence="2">Ploen Becks lab</strain>
    </source>
</reference>
<gene>
    <name evidence="2" type="ORF">OXX778_LOCUS13916</name>
</gene>
<proteinExistence type="predicted"/>
<dbReference type="Proteomes" id="UP000663879">
    <property type="component" value="Unassembled WGS sequence"/>
</dbReference>